<reference evidence="6" key="1">
    <citation type="journal article" date="2019" name="Int. J. Syst. Evol. Microbiol.">
        <title>The Global Catalogue of Microorganisms (GCM) 10K type strain sequencing project: providing services to taxonomists for standard genome sequencing and annotation.</title>
        <authorList>
            <consortium name="The Broad Institute Genomics Platform"/>
            <consortium name="The Broad Institute Genome Sequencing Center for Infectious Disease"/>
            <person name="Wu L."/>
            <person name="Ma J."/>
        </authorList>
    </citation>
    <scope>NUCLEOTIDE SEQUENCE [LARGE SCALE GENOMIC DNA]</scope>
    <source>
        <strain evidence="6">JCM 17938</strain>
    </source>
</reference>
<dbReference type="Gene3D" id="1.10.10.10">
    <property type="entry name" value="Winged helix-like DNA-binding domain superfamily/Winged helix DNA-binding domain"/>
    <property type="match status" value="1"/>
</dbReference>
<name>A0ABP8TFG9_9ACTN</name>
<evidence type="ECO:0000256" key="1">
    <source>
        <dbReference type="ARBA" id="ARBA00023015"/>
    </source>
</evidence>
<protein>
    <recommendedName>
        <fullName evidence="4">HTH gntR-type domain-containing protein</fullName>
    </recommendedName>
</protein>
<dbReference type="InterPro" id="IPR036388">
    <property type="entry name" value="WH-like_DNA-bd_sf"/>
</dbReference>
<dbReference type="Pfam" id="PF00392">
    <property type="entry name" value="GntR"/>
    <property type="match status" value="1"/>
</dbReference>
<keyword evidence="6" id="KW-1185">Reference proteome</keyword>
<proteinExistence type="predicted"/>
<dbReference type="SMART" id="SM00345">
    <property type="entry name" value="HTH_GNTR"/>
    <property type="match status" value="1"/>
</dbReference>
<comment type="caution">
    <text evidence="5">The sequence shown here is derived from an EMBL/GenBank/DDBJ whole genome shotgun (WGS) entry which is preliminary data.</text>
</comment>
<dbReference type="EMBL" id="BAABHJ010000005">
    <property type="protein sequence ID" value="GAA4606958.1"/>
    <property type="molecule type" value="Genomic_DNA"/>
</dbReference>
<dbReference type="PROSITE" id="PS50949">
    <property type="entry name" value="HTH_GNTR"/>
    <property type="match status" value="1"/>
</dbReference>
<evidence type="ECO:0000256" key="3">
    <source>
        <dbReference type="ARBA" id="ARBA00023163"/>
    </source>
</evidence>
<keyword evidence="1" id="KW-0805">Transcription regulation</keyword>
<dbReference type="RefSeq" id="WP_364407665.1">
    <property type="nucleotide sequence ID" value="NZ_BAABHJ010000005.1"/>
</dbReference>
<organism evidence="5 6">
    <name type="scientific">Actinoallomurus liliacearum</name>
    <dbReference type="NCBI Taxonomy" id="1080073"/>
    <lineage>
        <taxon>Bacteria</taxon>
        <taxon>Bacillati</taxon>
        <taxon>Actinomycetota</taxon>
        <taxon>Actinomycetes</taxon>
        <taxon>Streptosporangiales</taxon>
        <taxon>Thermomonosporaceae</taxon>
        <taxon>Actinoallomurus</taxon>
    </lineage>
</organism>
<keyword evidence="3" id="KW-0804">Transcription</keyword>
<dbReference type="Proteomes" id="UP001500212">
    <property type="component" value="Unassembled WGS sequence"/>
</dbReference>
<evidence type="ECO:0000256" key="2">
    <source>
        <dbReference type="ARBA" id="ARBA00023125"/>
    </source>
</evidence>
<evidence type="ECO:0000313" key="5">
    <source>
        <dbReference type="EMBL" id="GAA4606958.1"/>
    </source>
</evidence>
<feature type="domain" description="HTH gntR-type" evidence="4">
    <location>
        <begin position="15"/>
        <end position="83"/>
    </location>
</feature>
<sequence>MSPYHHFPVDRPSTASTARRVAETIRARIVLGEYEARRRLPSQAELAAEFHTSGRTIAKAVADLRERRYVWTLPHKGSYARPPEHWLDPEPSES</sequence>
<keyword evidence="2" id="KW-0238">DNA-binding</keyword>
<dbReference type="SUPFAM" id="SSF46785">
    <property type="entry name" value="Winged helix' DNA-binding domain"/>
    <property type="match status" value="1"/>
</dbReference>
<evidence type="ECO:0000259" key="4">
    <source>
        <dbReference type="PROSITE" id="PS50949"/>
    </source>
</evidence>
<evidence type="ECO:0000313" key="6">
    <source>
        <dbReference type="Proteomes" id="UP001500212"/>
    </source>
</evidence>
<dbReference type="InterPro" id="IPR036390">
    <property type="entry name" value="WH_DNA-bd_sf"/>
</dbReference>
<accession>A0ABP8TFG9</accession>
<dbReference type="InterPro" id="IPR000524">
    <property type="entry name" value="Tscrpt_reg_HTH_GntR"/>
</dbReference>
<gene>
    <name evidence="5" type="ORF">GCM10023195_25850</name>
</gene>